<dbReference type="FunFam" id="1.10.2000.10:FF:000016">
    <property type="entry name" value="Frizzled"/>
    <property type="match status" value="1"/>
</dbReference>
<keyword evidence="19" id="KW-1185">Reference proteome</keyword>
<evidence type="ECO:0000256" key="14">
    <source>
        <dbReference type="SAM" id="Phobius"/>
    </source>
</evidence>
<protein>
    <submittedName>
        <fullName evidence="18">Frizzled-7</fullName>
    </submittedName>
</protein>
<dbReference type="AlphaFoldDB" id="E2B9L1"/>
<feature type="transmembrane region" description="Helical" evidence="14">
    <location>
        <begin position="548"/>
        <end position="566"/>
    </location>
</feature>
<evidence type="ECO:0000256" key="7">
    <source>
        <dbReference type="ARBA" id="ARBA00022729"/>
    </source>
</evidence>
<evidence type="ECO:0000256" key="13">
    <source>
        <dbReference type="PROSITE-ProRule" id="PRU00090"/>
    </source>
</evidence>
<feature type="signal peptide" evidence="15">
    <location>
        <begin position="1"/>
        <end position="19"/>
    </location>
</feature>
<dbReference type="FunCoup" id="E2B9L1">
    <property type="interactions" value="392"/>
</dbReference>
<dbReference type="Gene3D" id="1.20.1070.10">
    <property type="entry name" value="Rhodopsin 7-helix transmembrane proteins"/>
    <property type="match status" value="1"/>
</dbReference>
<evidence type="ECO:0000256" key="3">
    <source>
        <dbReference type="ARBA" id="ARBA00022473"/>
    </source>
</evidence>
<evidence type="ECO:0000256" key="6">
    <source>
        <dbReference type="ARBA" id="ARBA00022692"/>
    </source>
</evidence>
<dbReference type="InterPro" id="IPR036790">
    <property type="entry name" value="Frizzled_dom_sf"/>
</dbReference>
<dbReference type="Pfam" id="PF01392">
    <property type="entry name" value="Fz"/>
    <property type="match status" value="1"/>
</dbReference>
<evidence type="ECO:0000256" key="11">
    <source>
        <dbReference type="ARBA" id="ARBA00023170"/>
    </source>
</evidence>
<evidence type="ECO:0000313" key="18">
    <source>
        <dbReference type="EMBL" id="EFN87644.1"/>
    </source>
</evidence>
<feature type="disulfide bond" evidence="13">
    <location>
        <begin position="55"/>
        <end position="101"/>
    </location>
</feature>
<reference evidence="18 19" key="1">
    <citation type="journal article" date="2010" name="Science">
        <title>Genomic comparison of the ants Camponotus floridanus and Harpegnathos saltator.</title>
        <authorList>
            <person name="Bonasio R."/>
            <person name="Zhang G."/>
            <person name="Ye C."/>
            <person name="Mutti N.S."/>
            <person name="Fang X."/>
            <person name="Qin N."/>
            <person name="Donahue G."/>
            <person name="Yang P."/>
            <person name="Li Q."/>
            <person name="Li C."/>
            <person name="Zhang P."/>
            <person name="Huang Z."/>
            <person name="Berger S.L."/>
            <person name="Reinberg D."/>
            <person name="Wang J."/>
            <person name="Liebig J."/>
        </authorList>
    </citation>
    <scope>NUCLEOTIDE SEQUENCE [LARGE SCALE GENOMIC DNA]</scope>
    <source>
        <strain evidence="18 19">R22 G/1</strain>
    </source>
</reference>
<dbReference type="GO" id="GO:0060070">
    <property type="term" value="P:canonical Wnt signaling pathway"/>
    <property type="evidence" value="ECO:0007669"/>
    <property type="project" value="TreeGrafter"/>
</dbReference>
<keyword evidence="6 14" id="KW-0812">Transmembrane</keyword>
<dbReference type="Proteomes" id="UP000008237">
    <property type="component" value="Unassembled WGS sequence"/>
</dbReference>
<keyword evidence="11" id="KW-0675">Receptor</keyword>
<dbReference type="InterPro" id="IPR017981">
    <property type="entry name" value="GPCR_2-like_7TM"/>
</dbReference>
<dbReference type="CDD" id="cd15034">
    <property type="entry name" value="7tmF_FZD1_2_7-like"/>
    <property type="match status" value="1"/>
</dbReference>
<name>E2B9L1_HARSA</name>
<comment type="subcellular location">
    <subcellularLocation>
        <location evidence="1">Cell membrane</location>
        <topology evidence="1">Multi-pass membrane protein</topology>
    </subcellularLocation>
</comment>
<keyword evidence="10 13" id="KW-1015">Disulfide bond</keyword>
<evidence type="ECO:0000259" key="17">
    <source>
        <dbReference type="PROSITE" id="PS50261"/>
    </source>
</evidence>
<keyword evidence="4" id="KW-1003">Cell membrane</keyword>
<dbReference type="SMART" id="SM01330">
    <property type="entry name" value="Frizzled"/>
    <property type="match status" value="1"/>
</dbReference>
<feature type="transmembrane region" description="Helical" evidence="14">
    <location>
        <begin position="350"/>
        <end position="375"/>
    </location>
</feature>
<dbReference type="PANTHER" id="PTHR11309">
    <property type="entry name" value="FRIZZLED"/>
    <property type="match status" value="1"/>
</dbReference>
<evidence type="ECO:0000259" key="16">
    <source>
        <dbReference type="PROSITE" id="PS50038"/>
    </source>
</evidence>
<feature type="disulfide bond" evidence="13">
    <location>
        <begin position="47"/>
        <end position="108"/>
    </location>
</feature>
<evidence type="ECO:0000313" key="19">
    <source>
        <dbReference type="Proteomes" id="UP000008237"/>
    </source>
</evidence>
<dbReference type="PROSITE" id="PS50261">
    <property type="entry name" value="G_PROTEIN_RECEP_F2_4"/>
    <property type="match status" value="1"/>
</dbReference>
<keyword evidence="5" id="KW-0879">Wnt signaling pathway</keyword>
<keyword evidence="7 15" id="KW-0732">Signal</keyword>
<dbReference type="Pfam" id="PF01534">
    <property type="entry name" value="Frizzled"/>
    <property type="match status" value="1"/>
</dbReference>
<dbReference type="SMART" id="SM00063">
    <property type="entry name" value="FRI"/>
    <property type="match status" value="1"/>
</dbReference>
<evidence type="ECO:0000256" key="5">
    <source>
        <dbReference type="ARBA" id="ARBA00022687"/>
    </source>
</evidence>
<dbReference type="SUPFAM" id="SSF63501">
    <property type="entry name" value="Frizzled cysteine-rich domain"/>
    <property type="match status" value="1"/>
</dbReference>
<feature type="domain" description="G-protein coupled receptors family 2 profile 2" evidence="17">
    <location>
        <begin position="255"/>
        <end position="573"/>
    </location>
</feature>
<evidence type="ECO:0000256" key="1">
    <source>
        <dbReference type="ARBA" id="ARBA00004651"/>
    </source>
</evidence>
<dbReference type="GO" id="GO:0042813">
    <property type="term" value="F:Wnt receptor activity"/>
    <property type="evidence" value="ECO:0007669"/>
    <property type="project" value="TreeGrafter"/>
</dbReference>
<evidence type="ECO:0000256" key="4">
    <source>
        <dbReference type="ARBA" id="ARBA00022475"/>
    </source>
</evidence>
<dbReference type="OMA" id="VPDHGYC"/>
<organism evidence="19">
    <name type="scientific">Harpegnathos saltator</name>
    <name type="common">Jerdon's jumping ant</name>
    <dbReference type="NCBI Taxonomy" id="610380"/>
    <lineage>
        <taxon>Eukaryota</taxon>
        <taxon>Metazoa</taxon>
        <taxon>Ecdysozoa</taxon>
        <taxon>Arthropoda</taxon>
        <taxon>Hexapoda</taxon>
        <taxon>Insecta</taxon>
        <taxon>Pterygota</taxon>
        <taxon>Neoptera</taxon>
        <taxon>Endopterygota</taxon>
        <taxon>Hymenoptera</taxon>
        <taxon>Apocrita</taxon>
        <taxon>Aculeata</taxon>
        <taxon>Formicoidea</taxon>
        <taxon>Formicidae</taxon>
        <taxon>Ponerinae</taxon>
        <taxon>Ponerini</taxon>
        <taxon>Harpegnathos</taxon>
    </lineage>
</organism>
<comment type="caution">
    <text evidence="13">Lacks conserved residue(s) required for the propagation of feature annotation.</text>
</comment>
<feature type="transmembrane region" description="Helical" evidence="14">
    <location>
        <begin position="428"/>
        <end position="456"/>
    </location>
</feature>
<accession>E2B9L1</accession>
<feature type="disulfide bond" evidence="13">
    <location>
        <begin position="122"/>
        <end position="146"/>
    </location>
</feature>
<feature type="domain" description="FZ" evidence="16">
    <location>
        <begin position="42"/>
        <end position="161"/>
    </location>
</feature>
<dbReference type="GO" id="GO:0035567">
    <property type="term" value="P:non-canonical Wnt signaling pathway"/>
    <property type="evidence" value="ECO:0007669"/>
    <property type="project" value="TreeGrafter"/>
</dbReference>
<feature type="transmembrane region" description="Helical" evidence="14">
    <location>
        <begin position="477"/>
        <end position="500"/>
    </location>
</feature>
<feature type="transmembrane region" description="Helical" evidence="14">
    <location>
        <begin position="291"/>
        <end position="311"/>
    </location>
</feature>
<evidence type="ECO:0000256" key="2">
    <source>
        <dbReference type="ARBA" id="ARBA00008077"/>
    </source>
</evidence>
<dbReference type="InterPro" id="IPR015526">
    <property type="entry name" value="Frizzled/SFRP"/>
</dbReference>
<dbReference type="InterPro" id="IPR020067">
    <property type="entry name" value="Frizzled_dom"/>
</dbReference>
<feature type="transmembrane region" description="Helical" evidence="14">
    <location>
        <begin position="257"/>
        <end position="279"/>
    </location>
</feature>
<keyword evidence="9 14" id="KW-0472">Membrane</keyword>
<evidence type="ECO:0000256" key="12">
    <source>
        <dbReference type="ARBA" id="ARBA00023180"/>
    </source>
</evidence>
<proteinExistence type="inferred from homology"/>
<dbReference type="PROSITE" id="PS50038">
    <property type="entry name" value="FZ"/>
    <property type="match status" value="1"/>
</dbReference>
<keyword evidence="8 14" id="KW-1133">Transmembrane helix</keyword>
<evidence type="ECO:0000256" key="10">
    <source>
        <dbReference type="ARBA" id="ARBA00023157"/>
    </source>
</evidence>
<dbReference type="STRING" id="610380.E2B9L1"/>
<feature type="chain" id="PRO_5003157434" evidence="15">
    <location>
        <begin position="20"/>
        <end position="590"/>
    </location>
</feature>
<comment type="similarity">
    <text evidence="2">Belongs to the G-protein coupled receptor Fz/Smo family.</text>
</comment>
<keyword evidence="3" id="KW-0217">Developmental protein</keyword>
<dbReference type="GO" id="GO:0017147">
    <property type="term" value="F:Wnt-protein binding"/>
    <property type="evidence" value="ECO:0007669"/>
    <property type="project" value="TreeGrafter"/>
</dbReference>
<dbReference type="InParanoid" id="E2B9L1"/>
<evidence type="ECO:0000256" key="9">
    <source>
        <dbReference type="ARBA" id="ARBA00023136"/>
    </source>
</evidence>
<gene>
    <name evidence="18" type="ORF">EAI_01434</name>
</gene>
<dbReference type="InterPro" id="IPR000539">
    <property type="entry name" value="Frizzled/Smoothened_7TM"/>
</dbReference>
<dbReference type="Gene3D" id="1.10.2000.10">
    <property type="entry name" value="Frizzled cysteine-rich domain"/>
    <property type="match status" value="1"/>
</dbReference>
<dbReference type="EMBL" id="GL446556">
    <property type="protein sequence ID" value="EFN87644.1"/>
    <property type="molecule type" value="Genomic_DNA"/>
</dbReference>
<dbReference type="PANTHER" id="PTHR11309:SF47">
    <property type="entry name" value="FRIZZLED"/>
    <property type="match status" value="1"/>
</dbReference>
<keyword evidence="12" id="KW-0325">Glycoprotein</keyword>
<dbReference type="GO" id="GO:0005886">
    <property type="term" value="C:plasma membrane"/>
    <property type="evidence" value="ECO:0007669"/>
    <property type="project" value="UniProtKB-SubCell"/>
</dbReference>
<sequence>MLWATTIGIVLSSVLLATATLYSTAIDSVASGGGGGGSDPLAHHGRCEPITINLCMNIPYNETIMPNLMNHQKQEDAGAEVHQYAPLVKMKCSPDLRFFLCTVYAPVCTIIDKAIPPCRSLCESARSGCESLMNTFGFAWPEALDCSKMPENGGPELCVGTNETSTQDSAGPVYPPPRMPVAEFQPSWNEGPKSYGGSGSGGFALGARDFGFVCPVQFKVPHELGYALKVGNKVEPDCGAPCDGMFFSERERRFSRIWVGTWASICAVSCFFTFLTFLIDTDRFRYPERPIIFLSVCYLMVSLAYVIGWAAGNSISCREPFPPPMGMRIQMASTITQGTKYELCTVLFMVLYFFGMASSIWWVILTLTWFLAAGLKWGHEAIETNSQYFHLAAWAAPAVKTVTILAMGKVEGDILSGVCYVGLWNVEALRGFVLAPLCVYLFLGTLFLMAGFVSLFRIRTVMKHDGTKTDKLEKLMIRIGIFSVLYIVPAMIVIACLFYEQAYFDQWMLTWNMEMCSRPGPQSLYSLPCPVGERTRDLGHRPEFEVFMIKYLMAMIVGITSSFWVWSKKTLTSWKQFFHHIQGRRNEAYV</sequence>
<dbReference type="OrthoDB" id="10053709at2759"/>
<dbReference type="PRINTS" id="PR00489">
    <property type="entry name" value="FRIZZLED"/>
</dbReference>
<evidence type="ECO:0000256" key="15">
    <source>
        <dbReference type="SAM" id="SignalP"/>
    </source>
</evidence>
<evidence type="ECO:0000256" key="8">
    <source>
        <dbReference type="ARBA" id="ARBA00022989"/>
    </source>
</evidence>
<dbReference type="CDD" id="cd07458">
    <property type="entry name" value="CRD_FZ1_like"/>
    <property type="match status" value="1"/>
</dbReference>